<dbReference type="GO" id="GO:0006352">
    <property type="term" value="P:DNA-templated transcription initiation"/>
    <property type="evidence" value="ECO:0007669"/>
    <property type="project" value="InterPro"/>
</dbReference>
<reference evidence="7 8" key="1">
    <citation type="submission" date="2014-07" db="EMBL/GenBank/DDBJ databases">
        <title>Draft Genome Sequence of Gephyronic Acid Producer, Cystobacter violaceus Strain Cb vi76.</title>
        <authorList>
            <person name="Stevens D.C."/>
            <person name="Young J."/>
            <person name="Carmichael R."/>
            <person name="Tan J."/>
            <person name="Taylor R.E."/>
        </authorList>
    </citation>
    <scope>NUCLEOTIDE SEQUENCE [LARGE SCALE GENOMIC DNA]</scope>
    <source>
        <strain evidence="7 8">Cb vi76</strain>
    </source>
</reference>
<evidence type="ECO:0000256" key="3">
    <source>
        <dbReference type="ARBA" id="ARBA00023082"/>
    </source>
</evidence>
<keyword evidence="5" id="KW-0804">Transcription</keyword>
<evidence type="ECO:0000259" key="6">
    <source>
        <dbReference type="Pfam" id="PF07638"/>
    </source>
</evidence>
<evidence type="ECO:0000256" key="2">
    <source>
        <dbReference type="ARBA" id="ARBA00023015"/>
    </source>
</evidence>
<comment type="similarity">
    <text evidence="1">Belongs to the sigma-70 factor family. ECF subfamily.</text>
</comment>
<dbReference type="PANTHER" id="PTHR43133">
    <property type="entry name" value="RNA POLYMERASE ECF-TYPE SIGMA FACTO"/>
    <property type="match status" value="1"/>
</dbReference>
<dbReference type="PANTHER" id="PTHR43133:SF8">
    <property type="entry name" value="RNA POLYMERASE SIGMA FACTOR HI_1459-RELATED"/>
    <property type="match status" value="1"/>
</dbReference>
<dbReference type="NCBIfam" id="TIGR02937">
    <property type="entry name" value="sigma70-ECF"/>
    <property type="match status" value="1"/>
</dbReference>
<dbReference type="InterPro" id="IPR014284">
    <property type="entry name" value="RNA_pol_sigma-70_dom"/>
</dbReference>
<dbReference type="Gene3D" id="1.10.10.10">
    <property type="entry name" value="Winged helix-like DNA-binding domain superfamily/Winged helix DNA-binding domain"/>
    <property type="match status" value="1"/>
</dbReference>
<accession>A0A084SYN1</accession>
<keyword evidence="2" id="KW-0805">Transcription regulation</keyword>
<dbReference type="InterPro" id="IPR053812">
    <property type="entry name" value="HTH_Sigma70_ECF-like"/>
</dbReference>
<dbReference type="InterPro" id="IPR036388">
    <property type="entry name" value="WH-like_DNA-bd_sf"/>
</dbReference>
<dbReference type="InterPro" id="IPR039425">
    <property type="entry name" value="RNA_pol_sigma-70-like"/>
</dbReference>
<dbReference type="SUPFAM" id="SSF88659">
    <property type="entry name" value="Sigma3 and sigma4 domains of RNA polymerase sigma factors"/>
    <property type="match status" value="1"/>
</dbReference>
<feature type="domain" description="RNA polymerase sigma-70 ECF-like HTH" evidence="6">
    <location>
        <begin position="53"/>
        <end position="173"/>
    </location>
</feature>
<dbReference type="Pfam" id="PF07638">
    <property type="entry name" value="Sigma70_ECF"/>
    <property type="match status" value="1"/>
</dbReference>
<dbReference type="SUPFAM" id="SSF88946">
    <property type="entry name" value="Sigma2 domain of RNA polymerase sigma factors"/>
    <property type="match status" value="1"/>
</dbReference>
<organism evidence="7 8">
    <name type="scientific">Archangium violaceum Cb vi76</name>
    <dbReference type="NCBI Taxonomy" id="1406225"/>
    <lineage>
        <taxon>Bacteria</taxon>
        <taxon>Pseudomonadati</taxon>
        <taxon>Myxococcota</taxon>
        <taxon>Myxococcia</taxon>
        <taxon>Myxococcales</taxon>
        <taxon>Cystobacterineae</taxon>
        <taxon>Archangiaceae</taxon>
        <taxon>Archangium</taxon>
    </lineage>
</organism>
<dbReference type="RefSeq" id="WP_043391767.1">
    <property type="nucleotide sequence ID" value="NZ_JPMI01000046.1"/>
</dbReference>
<evidence type="ECO:0000256" key="1">
    <source>
        <dbReference type="ARBA" id="ARBA00010641"/>
    </source>
</evidence>
<dbReference type="GO" id="GO:0003677">
    <property type="term" value="F:DNA binding"/>
    <property type="evidence" value="ECO:0007669"/>
    <property type="project" value="UniProtKB-KW"/>
</dbReference>
<evidence type="ECO:0000256" key="4">
    <source>
        <dbReference type="ARBA" id="ARBA00023125"/>
    </source>
</evidence>
<dbReference type="AlphaFoldDB" id="A0A084SYN1"/>
<gene>
    <name evidence="7" type="ORF">Q664_08180</name>
</gene>
<comment type="caution">
    <text evidence="7">The sequence shown here is derived from an EMBL/GenBank/DDBJ whole genome shotgun (WGS) entry which is preliminary data.</text>
</comment>
<dbReference type="InterPro" id="IPR013325">
    <property type="entry name" value="RNA_pol_sigma_r2"/>
</dbReference>
<dbReference type="GO" id="GO:0016987">
    <property type="term" value="F:sigma factor activity"/>
    <property type="evidence" value="ECO:0007669"/>
    <property type="project" value="UniProtKB-KW"/>
</dbReference>
<protein>
    <recommendedName>
        <fullName evidence="6">RNA polymerase sigma-70 ECF-like HTH domain-containing protein</fullName>
    </recommendedName>
</protein>
<evidence type="ECO:0000256" key="5">
    <source>
        <dbReference type="ARBA" id="ARBA00023163"/>
    </source>
</evidence>
<evidence type="ECO:0000313" key="8">
    <source>
        <dbReference type="Proteomes" id="UP000028547"/>
    </source>
</evidence>
<sequence length="193" mass="21624">MRPTALAPEDTPPDWLARFHAGEPSLLGECYRAHFDVVSHAVGAVLTGADRETVVHDVFLRLVSQPSMRSGFQGGSLAAWLSVVARRQALDFARSRARENAVVERFADETSGAFSGPDAERLERRLEAQRLVERFRQERLPAKWAPVFEAIFLRGLSQREAAAELGLSRTTLAYQELRVRHLLKKYFLAPEGP</sequence>
<evidence type="ECO:0000313" key="7">
    <source>
        <dbReference type="EMBL" id="KFA93566.1"/>
    </source>
</evidence>
<dbReference type="Proteomes" id="UP000028547">
    <property type="component" value="Unassembled WGS sequence"/>
</dbReference>
<proteinExistence type="inferred from homology"/>
<keyword evidence="4" id="KW-0238">DNA-binding</keyword>
<name>A0A084SYN1_9BACT</name>
<keyword evidence="3" id="KW-0731">Sigma factor</keyword>
<dbReference type="InterPro" id="IPR013324">
    <property type="entry name" value="RNA_pol_sigma_r3/r4-like"/>
</dbReference>
<dbReference type="Gene3D" id="1.10.1740.10">
    <property type="match status" value="1"/>
</dbReference>
<dbReference type="EMBL" id="JPMI01000046">
    <property type="protein sequence ID" value="KFA93566.1"/>
    <property type="molecule type" value="Genomic_DNA"/>
</dbReference>